<accession>A0A840USQ8</accession>
<dbReference type="SUPFAM" id="SSF50814">
    <property type="entry name" value="Lipocalins"/>
    <property type="match status" value="1"/>
</dbReference>
<dbReference type="RefSeq" id="WP_183860221.1">
    <property type="nucleotide sequence ID" value="NZ_JACHFH010000009.1"/>
</dbReference>
<evidence type="ECO:0000313" key="2">
    <source>
        <dbReference type="Proteomes" id="UP000559117"/>
    </source>
</evidence>
<reference evidence="1 2" key="1">
    <citation type="submission" date="2020-08" db="EMBL/GenBank/DDBJ databases">
        <title>Genomic Encyclopedia of Type Strains, Phase IV (KMG-IV): sequencing the most valuable type-strain genomes for metagenomic binning, comparative biology and taxonomic classification.</title>
        <authorList>
            <person name="Goeker M."/>
        </authorList>
    </citation>
    <scope>NUCLEOTIDE SEQUENCE [LARGE SCALE GENOMIC DNA]</scope>
    <source>
        <strain evidence="1 2">DSM 24661</strain>
    </source>
</reference>
<dbReference type="InterPro" id="IPR012674">
    <property type="entry name" value="Calycin"/>
</dbReference>
<comment type="caution">
    <text evidence="1">The sequence shown here is derived from an EMBL/GenBank/DDBJ whole genome shotgun (WGS) entry which is preliminary data.</text>
</comment>
<dbReference type="Pfam" id="PF09148">
    <property type="entry name" value="DUF1934"/>
    <property type="match status" value="1"/>
</dbReference>
<gene>
    <name evidence="1" type="ORF">HNR32_000978</name>
</gene>
<sequence length="147" mass="16672">MEKVILKVEGSQTDALGETTNIKFMSEGQYYYKDGTGYVLYNEMDSRGMEGTKTLLKIADNTVRLVRKGKVAHEQFFSYGEKSDSNYRTPFGDIKITVYTKKLAIDKGLISSSIHIIYDMSIDDAWQSNNELHVEITAADKTSEYLN</sequence>
<dbReference type="EMBL" id="JACHFH010000009">
    <property type="protein sequence ID" value="MBB5335844.1"/>
    <property type="molecule type" value="Genomic_DNA"/>
</dbReference>
<name>A0A840USQ8_9FIRM</name>
<dbReference type="Gene3D" id="2.40.128.20">
    <property type="match status" value="1"/>
</dbReference>
<dbReference type="AlphaFoldDB" id="A0A840USQ8"/>
<keyword evidence="2" id="KW-1185">Reference proteome</keyword>
<organism evidence="1 2">
    <name type="scientific">Pectinatus brassicae</name>
    <dbReference type="NCBI Taxonomy" id="862415"/>
    <lineage>
        <taxon>Bacteria</taxon>
        <taxon>Bacillati</taxon>
        <taxon>Bacillota</taxon>
        <taxon>Negativicutes</taxon>
        <taxon>Selenomonadales</taxon>
        <taxon>Selenomonadaceae</taxon>
        <taxon>Pectinatus</taxon>
    </lineage>
</organism>
<evidence type="ECO:0000313" key="1">
    <source>
        <dbReference type="EMBL" id="MBB5335844.1"/>
    </source>
</evidence>
<proteinExistence type="predicted"/>
<dbReference type="Proteomes" id="UP000559117">
    <property type="component" value="Unassembled WGS sequence"/>
</dbReference>
<dbReference type="InterPro" id="IPR015231">
    <property type="entry name" value="DUF1934"/>
</dbReference>
<protein>
    <submittedName>
        <fullName evidence="1">Uncharacterized beta-barrel protein YwiB (DUF1934 family)</fullName>
    </submittedName>
</protein>